<organism evidence="1 2">
    <name type="scientific">Salinactinospora qingdaonensis</name>
    <dbReference type="NCBI Taxonomy" id="702744"/>
    <lineage>
        <taxon>Bacteria</taxon>
        <taxon>Bacillati</taxon>
        <taxon>Actinomycetota</taxon>
        <taxon>Actinomycetes</taxon>
        <taxon>Streptosporangiales</taxon>
        <taxon>Nocardiopsidaceae</taxon>
        <taxon>Salinactinospora</taxon>
    </lineage>
</organism>
<dbReference type="RefSeq" id="WP_344968802.1">
    <property type="nucleotide sequence ID" value="NZ_BAABDD010000005.1"/>
</dbReference>
<keyword evidence="2" id="KW-1185">Reference proteome</keyword>
<dbReference type="Proteomes" id="UP001500908">
    <property type="component" value="Unassembled WGS sequence"/>
</dbReference>
<name>A0ABP7FBU6_9ACTN</name>
<comment type="caution">
    <text evidence="1">The sequence shown here is derived from an EMBL/GenBank/DDBJ whole genome shotgun (WGS) entry which is preliminary data.</text>
</comment>
<gene>
    <name evidence="1" type="ORF">GCM10022402_15070</name>
</gene>
<evidence type="ECO:0000313" key="1">
    <source>
        <dbReference type="EMBL" id="GAA3735872.1"/>
    </source>
</evidence>
<reference evidence="2" key="1">
    <citation type="journal article" date="2019" name="Int. J. Syst. Evol. Microbiol.">
        <title>The Global Catalogue of Microorganisms (GCM) 10K type strain sequencing project: providing services to taxonomists for standard genome sequencing and annotation.</title>
        <authorList>
            <consortium name="The Broad Institute Genomics Platform"/>
            <consortium name="The Broad Institute Genome Sequencing Center for Infectious Disease"/>
            <person name="Wu L."/>
            <person name="Ma J."/>
        </authorList>
    </citation>
    <scope>NUCLEOTIDE SEQUENCE [LARGE SCALE GENOMIC DNA]</scope>
    <source>
        <strain evidence="2">JCM 17137</strain>
    </source>
</reference>
<evidence type="ECO:0000313" key="2">
    <source>
        <dbReference type="Proteomes" id="UP001500908"/>
    </source>
</evidence>
<sequence length="66" mass="7822">MSEQHDNTPGSDRRWWYCLKHSRPEFGPGCPNKYRLGPYPDEEAAANALRTVEERNEAWDEQDERE</sequence>
<accession>A0ABP7FBU6</accession>
<evidence type="ECO:0008006" key="3">
    <source>
        <dbReference type="Google" id="ProtNLM"/>
    </source>
</evidence>
<dbReference type="EMBL" id="BAABDD010000005">
    <property type="protein sequence ID" value="GAA3735872.1"/>
    <property type="molecule type" value="Genomic_DNA"/>
</dbReference>
<proteinExistence type="predicted"/>
<protein>
    <recommendedName>
        <fullName evidence="3">SPOR domain-containing protein</fullName>
    </recommendedName>
</protein>